<dbReference type="Proteomes" id="UP001139336">
    <property type="component" value="Unassembled WGS sequence"/>
</dbReference>
<dbReference type="InterPro" id="IPR036390">
    <property type="entry name" value="WH_DNA-bd_sf"/>
</dbReference>
<comment type="caution">
    <text evidence="2">The sequence shown here is derived from an EMBL/GenBank/DDBJ whole genome shotgun (WGS) entry which is preliminary data.</text>
</comment>
<dbReference type="GO" id="GO:0003700">
    <property type="term" value="F:DNA-binding transcription factor activity"/>
    <property type="evidence" value="ECO:0007669"/>
    <property type="project" value="InterPro"/>
</dbReference>
<dbReference type="InterPro" id="IPR000835">
    <property type="entry name" value="HTH_MarR-typ"/>
</dbReference>
<keyword evidence="3" id="KW-1185">Reference proteome</keyword>
<dbReference type="PANTHER" id="PTHR39515:SF2">
    <property type="entry name" value="HTH-TYPE TRANSCRIPTIONAL REGULATOR RV0880"/>
    <property type="match status" value="1"/>
</dbReference>
<dbReference type="Pfam" id="PF01047">
    <property type="entry name" value="MarR"/>
    <property type="match status" value="1"/>
</dbReference>
<name>A0A9X1QRZ1_9CORY</name>
<dbReference type="PANTHER" id="PTHR39515">
    <property type="entry name" value="CONSERVED PROTEIN"/>
    <property type="match status" value="1"/>
</dbReference>
<dbReference type="EMBL" id="JAKGSI010000002">
    <property type="protein sequence ID" value="MCF4006673.1"/>
    <property type="molecule type" value="Genomic_DNA"/>
</dbReference>
<dbReference type="SUPFAM" id="SSF46785">
    <property type="entry name" value="Winged helix' DNA-binding domain"/>
    <property type="match status" value="1"/>
</dbReference>
<dbReference type="SMART" id="SM00347">
    <property type="entry name" value="HTH_MARR"/>
    <property type="match status" value="1"/>
</dbReference>
<sequence>MTNHSFEQGQNPEGVPDTIHDRGSADWWSELMMLSNRFSRHALYRAGYPPTAVTWRILGHLERRGALRIGDIAELERTAQPTTSRVVRRLADQGIVETFPGPTDARSTMVKLAPPGQKLLRDIRFSIGHALESLNADLSEEELIALDRAKPVFQKLLLMELEKHNKPQPSKE</sequence>
<dbReference type="Gene3D" id="1.10.10.10">
    <property type="entry name" value="Winged helix-like DNA-binding domain superfamily/Winged helix DNA-binding domain"/>
    <property type="match status" value="1"/>
</dbReference>
<feature type="domain" description="HTH marR-type" evidence="1">
    <location>
        <begin position="24"/>
        <end position="158"/>
    </location>
</feature>
<dbReference type="RefSeq" id="WP_236118456.1">
    <property type="nucleotide sequence ID" value="NZ_JAKGSI010000002.1"/>
</dbReference>
<dbReference type="InterPro" id="IPR052526">
    <property type="entry name" value="HTH-type_Bedaq_tolerance"/>
</dbReference>
<gene>
    <name evidence="2" type="ORF">L1O03_05700</name>
</gene>
<evidence type="ECO:0000313" key="3">
    <source>
        <dbReference type="Proteomes" id="UP001139336"/>
    </source>
</evidence>
<evidence type="ECO:0000313" key="2">
    <source>
        <dbReference type="EMBL" id="MCF4006673.1"/>
    </source>
</evidence>
<dbReference type="InterPro" id="IPR036388">
    <property type="entry name" value="WH-like_DNA-bd_sf"/>
</dbReference>
<organism evidence="2 3">
    <name type="scientific">Corynebacterium uropygiale</name>
    <dbReference type="NCBI Taxonomy" id="1775911"/>
    <lineage>
        <taxon>Bacteria</taxon>
        <taxon>Bacillati</taxon>
        <taxon>Actinomycetota</taxon>
        <taxon>Actinomycetes</taxon>
        <taxon>Mycobacteriales</taxon>
        <taxon>Corynebacteriaceae</taxon>
        <taxon>Corynebacterium</taxon>
    </lineage>
</organism>
<dbReference type="PROSITE" id="PS50995">
    <property type="entry name" value="HTH_MARR_2"/>
    <property type="match status" value="1"/>
</dbReference>
<protein>
    <submittedName>
        <fullName evidence="2">MarR family winged helix-turn-helix transcriptional regulator</fullName>
    </submittedName>
</protein>
<proteinExistence type="predicted"/>
<dbReference type="AlphaFoldDB" id="A0A9X1QRZ1"/>
<evidence type="ECO:0000259" key="1">
    <source>
        <dbReference type="PROSITE" id="PS50995"/>
    </source>
</evidence>
<accession>A0A9X1QRZ1</accession>
<reference evidence="2" key="1">
    <citation type="submission" date="2022-01" db="EMBL/GenBank/DDBJ databases">
        <title>Corynebacterium sp. nov isolated from isolated from the feces of the greater white-fronted geese (Anser albifrons) at Poyang Lake, PR China.</title>
        <authorList>
            <person name="Liu Q."/>
        </authorList>
    </citation>
    <scope>NUCLEOTIDE SEQUENCE</scope>
    <source>
        <strain evidence="2">JCM 32435</strain>
    </source>
</reference>